<feature type="region of interest" description="Disordered" evidence="8">
    <location>
        <begin position="353"/>
        <end position="372"/>
    </location>
</feature>
<proteinExistence type="inferred from homology"/>
<evidence type="ECO:0000256" key="6">
    <source>
        <dbReference type="ARBA" id="ARBA00023242"/>
    </source>
</evidence>
<dbReference type="GO" id="GO:0034450">
    <property type="term" value="F:ubiquitin-ubiquitin ligase activity"/>
    <property type="evidence" value="ECO:0007669"/>
    <property type="project" value="InterPro"/>
</dbReference>
<evidence type="ECO:0000256" key="7">
    <source>
        <dbReference type="RuleBase" id="RU003696"/>
    </source>
</evidence>
<dbReference type="InterPro" id="IPR000463">
    <property type="entry name" value="Fatty_acid-bd"/>
</dbReference>
<comment type="subcellular location">
    <subcellularLocation>
        <location evidence="1">Nucleus</location>
    </subcellularLocation>
</comment>
<organism evidence="10 11">
    <name type="scientific">Acipenser ruthenus</name>
    <name type="common">Sterlet sturgeon</name>
    <dbReference type="NCBI Taxonomy" id="7906"/>
    <lineage>
        <taxon>Eukaryota</taxon>
        <taxon>Metazoa</taxon>
        <taxon>Chordata</taxon>
        <taxon>Craniata</taxon>
        <taxon>Vertebrata</taxon>
        <taxon>Euteleostomi</taxon>
        <taxon>Actinopterygii</taxon>
        <taxon>Chondrostei</taxon>
        <taxon>Acipenseriformes</taxon>
        <taxon>Acipenseridae</taxon>
        <taxon>Acipenser</taxon>
    </lineage>
</organism>
<feature type="region of interest" description="Disordered" evidence="8">
    <location>
        <begin position="128"/>
        <end position="269"/>
    </location>
</feature>
<dbReference type="PRINTS" id="PR00178">
    <property type="entry name" value="FATTYACIDBP"/>
</dbReference>
<evidence type="ECO:0000313" key="10">
    <source>
        <dbReference type="EMBL" id="RXM96812.1"/>
    </source>
</evidence>
<reference evidence="10 11" key="1">
    <citation type="submission" date="2019-01" db="EMBL/GenBank/DDBJ databases">
        <title>Draft Genome and Complete Hox-Cluster Characterization of the Sterlet Sturgeon (Acipenser ruthenus).</title>
        <authorList>
            <person name="Wei Q."/>
        </authorList>
    </citation>
    <scope>NUCLEOTIDE SEQUENCE [LARGE SCALE GENOMIC DNA]</scope>
    <source>
        <strain evidence="10">WHYD16114868_AA</strain>
        <tissue evidence="10">Blood</tissue>
    </source>
</reference>
<dbReference type="PANTHER" id="PTHR13931">
    <property type="entry name" value="UBIQUITINATION FACTOR E4"/>
    <property type="match status" value="1"/>
</dbReference>
<dbReference type="GO" id="GO:0036503">
    <property type="term" value="P:ERAD pathway"/>
    <property type="evidence" value="ECO:0007669"/>
    <property type="project" value="InterPro"/>
</dbReference>
<dbReference type="GO" id="GO:0008289">
    <property type="term" value="F:lipid binding"/>
    <property type="evidence" value="ECO:0007669"/>
    <property type="project" value="InterPro"/>
</dbReference>
<evidence type="ECO:0000256" key="2">
    <source>
        <dbReference type="ARBA" id="ARBA00004906"/>
    </source>
</evidence>
<dbReference type="Gene3D" id="2.40.128.20">
    <property type="match status" value="1"/>
</dbReference>
<dbReference type="CDD" id="cd19442">
    <property type="entry name" value="CRBP"/>
    <property type="match status" value="1"/>
</dbReference>
<dbReference type="InterPro" id="IPR012674">
    <property type="entry name" value="Calycin"/>
</dbReference>
<dbReference type="PROSITE" id="PS00214">
    <property type="entry name" value="FABP"/>
    <property type="match status" value="1"/>
</dbReference>
<evidence type="ECO:0000259" key="9">
    <source>
        <dbReference type="PROSITE" id="PS00214"/>
    </source>
</evidence>
<comment type="caution">
    <text evidence="10">The sequence shown here is derived from an EMBL/GenBank/DDBJ whole genome shotgun (WGS) entry which is preliminary data.</text>
</comment>
<dbReference type="GO" id="GO:0006511">
    <property type="term" value="P:ubiquitin-dependent protein catabolic process"/>
    <property type="evidence" value="ECO:0007669"/>
    <property type="project" value="InterPro"/>
</dbReference>
<dbReference type="GO" id="GO:0005634">
    <property type="term" value="C:nucleus"/>
    <property type="evidence" value="ECO:0007669"/>
    <property type="project" value="UniProtKB-SubCell"/>
</dbReference>
<evidence type="ECO:0000256" key="5">
    <source>
        <dbReference type="ARBA" id="ARBA00022786"/>
    </source>
</evidence>
<dbReference type="GO" id="GO:0000151">
    <property type="term" value="C:ubiquitin ligase complex"/>
    <property type="evidence" value="ECO:0007669"/>
    <property type="project" value="InterPro"/>
</dbReference>
<keyword evidence="11" id="KW-1185">Reference proteome</keyword>
<dbReference type="GO" id="GO:0000209">
    <property type="term" value="P:protein polyubiquitination"/>
    <property type="evidence" value="ECO:0007669"/>
    <property type="project" value="TreeGrafter"/>
</dbReference>
<dbReference type="SUPFAM" id="SSF50814">
    <property type="entry name" value="Lipocalins"/>
    <property type="match status" value="1"/>
</dbReference>
<dbReference type="Pfam" id="PF00061">
    <property type="entry name" value="Lipocalin"/>
    <property type="match status" value="1"/>
</dbReference>
<dbReference type="FunFam" id="2.40.128.20:FF:000001">
    <property type="entry name" value="Fatty acid-binding protein, adipocyte"/>
    <property type="match status" value="1"/>
</dbReference>
<dbReference type="Proteomes" id="UP000289886">
    <property type="component" value="Unassembled WGS sequence"/>
</dbReference>
<feature type="compositionally biased region" description="Low complexity" evidence="8">
    <location>
        <begin position="391"/>
        <end position="435"/>
    </location>
</feature>
<feature type="compositionally biased region" description="Low complexity" evidence="8">
    <location>
        <begin position="128"/>
        <end position="147"/>
    </location>
</feature>
<dbReference type="PANTHER" id="PTHR13931:SF2">
    <property type="entry name" value="UBIQUITIN CONJUGATION FACTOR E4 B"/>
    <property type="match status" value="1"/>
</dbReference>
<feature type="compositionally biased region" description="Low complexity" evidence="8">
    <location>
        <begin position="192"/>
        <end position="213"/>
    </location>
</feature>
<comment type="pathway">
    <text evidence="2">Protein modification; protein ubiquitination.</text>
</comment>
<keyword evidence="5" id="KW-0833">Ubl conjugation pathway</keyword>
<feature type="domain" description="Cytosolic fatty-acid binding proteins" evidence="9">
    <location>
        <begin position="7"/>
        <end position="24"/>
    </location>
</feature>
<protein>
    <submittedName>
        <fullName evidence="10">Ubiquitin conjugation factor E4 B</fullName>
    </submittedName>
</protein>
<feature type="region of interest" description="Disordered" evidence="8">
    <location>
        <begin position="391"/>
        <end position="460"/>
    </location>
</feature>
<dbReference type="GO" id="GO:0005737">
    <property type="term" value="C:cytoplasm"/>
    <property type="evidence" value="ECO:0007669"/>
    <property type="project" value="TreeGrafter"/>
</dbReference>
<evidence type="ECO:0000256" key="4">
    <source>
        <dbReference type="ARBA" id="ARBA00022679"/>
    </source>
</evidence>
<sequence length="1326" mass="149418">MPADYNGTWNMVSNDNFEGYMQALGIDFATRKIAKMLKPQKVIEQKGDFFHVQTLSSFRNYNAEFTVGVEFNEETKGLDNRKCKTLVTWDNDRLVCVQKGEKNNRGWIHWIEGDQLFLIRRRRLARLAGGQTSQPTTPLSTPLTSPQRENPPGPPTAPSPAAPGPSHFLGLSVHSMTPATSPIGASGVACRSQSSEGVSSLSSSPSNSLETQSQTLSRSQSMDIDSVSCEKSMSQVDVDSGIENMEVEESDRREKRSLTDKESSSDSEVSEEQALQVICKILRVSWKERDRDVIFLPLLAAEFTQDPKAVCSDFKDLIGQILMEVLMMSTQAREDNPFASLTATSQPIAAAAKSPERHLVLNPSSSQGTSPMLTNRYRPYAVGYPWAFSTSPSPRSTAMSPPATAASSSSSPGISVSRSPQVMATSPQAVPASSPRPRRPTSLPPPLVPGSPSTATQRPSLINRIPSSIYDSPLSLLFFALSDVSEDSSDDEAEEEEFSRVQFGRTNRVYCSLGASGGVVTDSGSDRFTIEACKETEMLNYLIERFESVGMEERKAPKMCSQPPASQLLSNIRSQCISHAALVLQGALTQPRSLLQQSLLVPYMLCRNLPYGFIQELIRMTHQDEEVFKQIFVPILQGLALAVKECSFDSDNFKYPLMALAELCEIKFGKAHPVCNLITSLPLWCPDSLSPGSGRELQRLSYIGAFFSLSVFAEDDITSLPLWCPDSLSPGSGRELQRLSYIGAFFSLSVFAEDDTKVGDKYFSGPAITLENTKLGDLFKILHNILLNGETREAALNYMAAVVNRNIKKAQMQTDDRLVSTDGFMINFLWVLQQLSMKIKLETVDPFYIFHPKCRLNMTTDETRLKAPMEDLKSWLAELYDDPSKFPEPKFPTECFFLTLHAHHLSILPGCRRYIRRLRAIRDLNRTVEELKNSESQWKDSPLATRHREMLKRCKTQLKKLVRCKACADAGLLDENLLRRCLQFYGMVIQLILRIVDPAYPQITLPLNPEIPNVFAALPEFYIEDVAEFLLFIVQYSPQVLYEPCTQDIVTFLIVFICSQNYIRNPYLIAKLVEVLFVTNPAVQPRTQRFSEMMENHPLSIKHSGKQFVRYINMLINDTTFLLDESLESLKRIHEVQEEMKNKEQWDLLPRDQQQSRQSQLTQDERVSRSYLALATETVDMFHILTKQVQKPFLRPELGPRLAAMLNFNLQQLCGPKCRDLKVENPEKYGFEPKKLLDQLTDIYLQLDCARFAKAIADDQRSYSRELFEEVISKMTKAGIKSTIAVEKFKLLSEKVEEIVARNSQSEIDYSDAPDEFKGKYQKRIQ</sequence>
<feature type="compositionally biased region" description="Basic and acidic residues" evidence="8">
    <location>
        <begin position="250"/>
        <end position="264"/>
    </location>
</feature>
<keyword evidence="6" id="KW-0539">Nucleus</keyword>
<feature type="compositionally biased region" description="Polar residues" evidence="8">
    <location>
        <begin position="214"/>
        <end position="237"/>
    </location>
</feature>
<gene>
    <name evidence="10" type="ORF">EOD39_15205</name>
</gene>
<dbReference type="EMBL" id="SCEB01001423">
    <property type="protein sequence ID" value="RXM96812.1"/>
    <property type="molecule type" value="Genomic_DNA"/>
</dbReference>
<evidence type="ECO:0000256" key="1">
    <source>
        <dbReference type="ARBA" id="ARBA00004123"/>
    </source>
</evidence>
<keyword evidence="4" id="KW-0808">Transferase</keyword>
<dbReference type="InterPro" id="IPR019474">
    <property type="entry name" value="Ub_conjug_fac_E4_core"/>
</dbReference>
<accession>A0A662YJW5</accession>
<name>A0A662YJW5_ACIRT</name>
<feature type="compositionally biased region" description="Pro residues" evidence="8">
    <location>
        <begin position="149"/>
        <end position="163"/>
    </location>
</feature>
<evidence type="ECO:0000313" key="11">
    <source>
        <dbReference type="Proteomes" id="UP000289886"/>
    </source>
</evidence>
<dbReference type="UniPathway" id="UPA00143"/>
<evidence type="ECO:0000256" key="8">
    <source>
        <dbReference type="SAM" id="MobiDB-lite"/>
    </source>
</evidence>
<keyword evidence="7" id="KW-0813">Transport</keyword>
<dbReference type="InterPro" id="IPR000566">
    <property type="entry name" value="Lipocln_cytosolic_FA-bd_dom"/>
</dbReference>
<feature type="compositionally biased region" description="Polar residues" evidence="8">
    <location>
        <begin position="362"/>
        <end position="372"/>
    </location>
</feature>
<evidence type="ECO:0000256" key="3">
    <source>
        <dbReference type="ARBA" id="ARBA00008390"/>
    </source>
</evidence>
<dbReference type="Pfam" id="PF10408">
    <property type="entry name" value="Ufd2P_core"/>
    <property type="match status" value="1"/>
</dbReference>
<comment type="similarity">
    <text evidence="3 7">Belongs to the calycin superfamily. Fatty-acid binding protein (FABP) family.</text>
</comment>
<dbReference type="InterPro" id="IPR045132">
    <property type="entry name" value="UBE4"/>
</dbReference>